<gene>
    <name evidence="5" type="primary">tcmN</name>
    <name evidence="5" type="ORF">AW08_03597</name>
</gene>
<proteinExistence type="predicted"/>
<keyword evidence="2 5" id="KW-0808">Transferase</keyword>
<dbReference type="InterPro" id="IPR016461">
    <property type="entry name" value="COMT-like"/>
</dbReference>
<organism evidence="5 6">
    <name type="scientific">Candidatus Accumulibacter adjunctus</name>
    <dbReference type="NCBI Taxonomy" id="1454001"/>
    <lineage>
        <taxon>Bacteria</taxon>
        <taxon>Pseudomonadati</taxon>
        <taxon>Pseudomonadota</taxon>
        <taxon>Betaproteobacteria</taxon>
        <taxon>Candidatus Accumulibacter</taxon>
    </lineage>
</organism>
<dbReference type="Pfam" id="PF00891">
    <property type="entry name" value="Methyltransf_2"/>
    <property type="match status" value="1"/>
</dbReference>
<dbReference type="InterPro" id="IPR036390">
    <property type="entry name" value="WH_DNA-bd_sf"/>
</dbReference>
<reference evidence="5" key="1">
    <citation type="submission" date="2014-02" db="EMBL/GenBank/DDBJ databases">
        <title>Expanding our view of genomic diversity in Candidatus Accumulibacter clades.</title>
        <authorList>
            <person name="Skennerton C.T."/>
            <person name="Barr J.J."/>
            <person name="Slater F.R."/>
            <person name="Bond P.L."/>
            <person name="Tyson G.W."/>
        </authorList>
    </citation>
    <scope>NUCLEOTIDE SEQUENCE [LARGE SCALE GENOMIC DNA]</scope>
</reference>
<protein>
    <submittedName>
        <fullName evidence="5">Multifunctional cyclase-dehydratase-3-O-methyl transferase TcmN</fullName>
    </submittedName>
</protein>
<evidence type="ECO:0000313" key="6">
    <source>
        <dbReference type="Proteomes" id="UP000020218"/>
    </source>
</evidence>
<dbReference type="AlphaFoldDB" id="A0A011PEY8"/>
<comment type="caution">
    <text evidence="5">The sequence shown here is derived from an EMBL/GenBank/DDBJ whole genome shotgun (WGS) entry which is preliminary data.</text>
</comment>
<evidence type="ECO:0000256" key="2">
    <source>
        <dbReference type="ARBA" id="ARBA00022679"/>
    </source>
</evidence>
<dbReference type="SUPFAM" id="SSF46785">
    <property type="entry name" value="Winged helix' DNA-binding domain"/>
    <property type="match status" value="1"/>
</dbReference>
<dbReference type="InterPro" id="IPR036388">
    <property type="entry name" value="WH-like_DNA-bd_sf"/>
</dbReference>
<keyword evidence="1" id="KW-0489">Methyltransferase</keyword>
<dbReference type="GO" id="GO:0008171">
    <property type="term" value="F:O-methyltransferase activity"/>
    <property type="evidence" value="ECO:0007669"/>
    <property type="project" value="InterPro"/>
</dbReference>
<dbReference type="PATRIC" id="fig|1454001.3.peg.3633"/>
<keyword evidence="3" id="KW-0949">S-adenosyl-L-methionine</keyword>
<dbReference type="Gene3D" id="1.10.10.10">
    <property type="entry name" value="Winged helix-like DNA-binding domain superfamily/Winged helix DNA-binding domain"/>
    <property type="match status" value="1"/>
</dbReference>
<evidence type="ECO:0000313" key="5">
    <source>
        <dbReference type="EMBL" id="EXI64849.1"/>
    </source>
</evidence>
<dbReference type="PROSITE" id="PS51683">
    <property type="entry name" value="SAM_OMT_II"/>
    <property type="match status" value="1"/>
</dbReference>
<dbReference type="CDD" id="cd02440">
    <property type="entry name" value="AdoMet_MTases"/>
    <property type="match status" value="1"/>
</dbReference>
<feature type="domain" description="O-methyltransferase C-terminal" evidence="4">
    <location>
        <begin position="134"/>
        <end position="325"/>
    </location>
</feature>
<dbReference type="STRING" id="1454001.AW08_03597"/>
<name>A0A011PEY8_9PROT</name>
<evidence type="ECO:0000259" key="4">
    <source>
        <dbReference type="Pfam" id="PF00891"/>
    </source>
</evidence>
<dbReference type="SUPFAM" id="SSF53335">
    <property type="entry name" value="S-adenosyl-L-methionine-dependent methyltransferases"/>
    <property type="match status" value="1"/>
</dbReference>
<evidence type="ECO:0000256" key="1">
    <source>
        <dbReference type="ARBA" id="ARBA00022603"/>
    </source>
</evidence>
<dbReference type="PANTHER" id="PTHR11746">
    <property type="entry name" value="O-METHYLTRANSFERASE"/>
    <property type="match status" value="1"/>
</dbReference>
<sequence length="346" mass="37607">MSQPREIDMDGFLLVAQGHSAFQLLWSGVQLGLFDTLSRQPDSSADQLGQSMGLQAYPCRVLLTGLAALGLIVKVDGRFRNSAVAESVLVRDRPDSMAPVLGWQAEIVYPGLQDFLPSLRAGRNLGLSRFPGSGETLYERLVSHPELEQVFQDAMSSLSRQANRLIVDAFDFGRFTHVVDAGGGDGTNAIALARRYPSLRVTVYDSESVCHIASEKIAAAGLADRVFTCVGNFLQDPFPAGVDAILFCHILTIWSMERNRDLLRKCWRSLPADGAVVVFNMMGNDDDTGPIGTALGSPYFLAIATGEGMLHARKDYQQAMLEAGFTRVVEVGGLPLHHGMLVAHKN</sequence>
<dbReference type="InterPro" id="IPR029063">
    <property type="entry name" value="SAM-dependent_MTases_sf"/>
</dbReference>
<evidence type="ECO:0000256" key="3">
    <source>
        <dbReference type="ARBA" id="ARBA00022691"/>
    </source>
</evidence>
<dbReference type="Proteomes" id="UP000020218">
    <property type="component" value="Unassembled WGS sequence"/>
</dbReference>
<accession>A0A011PEY8</accession>
<keyword evidence="6" id="KW-1185">Reference proteome</keyword>
<dbReference type="EMBL" id="JFAX01000032">
    <property type="protein sequence ID" value="EXI64849.1"/>
    <property type="molecule type" value="Genomic_DNA"/>
</dbReference>
<dbReference type="InterPro" id="IPR001077">
    <property type="entry name" value="COMT_C"/>
</dbReference>
<dbReference type="Gene3D" id="3.40.50.150">
    <property type="entry name" value="Vaccinia Virus protein VP39"/>
    <property type="match status" value="1"/>
</dbReference>
<dbReference type="Gene3D" id="1.20.58.1390">
    <property type="match status" value="1"/>
</dbReference>
<dbReference type="GO" id="GO:0032259">
    <property type="term" value="P:methylation"/>
    <property type="evidence" value="ECO:0007669"/>
    <property type="project" value="UniProtKB-KW"/>
</dbReference>